<evidence type="ECO:0000259" key="15">
    <source>
        <dbReference type="PROSITE" id="PS50109"/>
    </source>
</evidence>
<name>A0ABV6K868_9BACI</name>
<accession>A0ABV6K868</accession>
<evidence type="ECO:0000256" key="2">
    <source>
        <dbReference type="ARBA" id="ARBA00004651"/>
    </source>
</evidence>
<comment type="subcellular location">
    <subcellularLocation>
        <location evidence="2">Cell membrane</location>
        <topology evidence="2">Multi-pass membrane protein</topology>
    </subcellularLocation>
</comment>
<dbReference type="InterPro" id="IPR013767">
    <property type="entry name" value="PAS_fold"/>
</dbReference>
<dbReference type="Pfam" id="PF17203">
    <property type="entry name" value="sCache_3_2"/>
    <property type="match status" value="1"/>
</dbReference>
<feature type="domain" description="Histidine kinase" evidence="15">
    <location>
        <begin position="424"/>
        <end position="530"/>
    </location>
</feature>
<dbReference type="InterPro" id="IPR005467">
    <property type="entry name" value="His_kinase_dom"/>
</dbReference>
<dbReference type="InterPro" id="IPR033463">
    <property type="entry name" value="sCache_3"/>
</dbReference>
<protein>
    <recommendedName>
        <fullName evidence="3">histidine kinase</fullName>
        <ecNumber evidence="3">2.7.13.3</ecNumber>
    </recommendedName>
</protein>
<evidence type="ECO:0000256" key="11">
    <source>
        <dbReference type="ARBA" id="ARBA00022989"/>
    </source>
</evidence>
<evidence type="ECO:0000256" key="7">
    <source>
        <dbReference type="ARBA" id="ARBA00022692"/>
    </source>
</evidence>
<keyword evidence="11 14" id="KW-1133">Transmembrane helix</keyword>
<evidence type="ECO:0000256" key="8">
    <source>
        <dbReference type="ARBA" id="ARBA00022741"/>
    </source>
</evidence>
<proteinExistence type="predicted"/>
<feature type="transmembrane region" description="Helical" evidence="14">
    <location>
        <begin position="12"/>
        <end position="33"/>
    </location>
</feature>
<dbReference type="SUPFAM" id="SSF55785">
    <property type="entry name" value="PYP-like sensor domain (PAS domain)"/>
    <property type="match status" value="1"/>
</dbReference>
<feature type="transmembrane region" description="Helical" evidence="14">
    <location>
        <begin position="175"/>
        <end position="195"/>
    </location>
</feature>
<organism evidence="16 17">
    <name type="scientific">Halalkalibacter kiskunsagensis</name>
    <dbReference type="NCBI Taxonomy" id="1548599"/>
    <lineage>
        <taxon>Bacteria</taxon>
        <taxon>Bacillati</taxon>
        <taxon>Bacillota</taxon>
        <taxon>Bacilli</taxon>
        <taxon>Bacillales</taxon>
        <taxon>Bacillaceae</taxon>
        <taxon>Halalkalibacter</taxon>
    </lineage>
</organism>
<dbReference type="InterPro" id="IPR029151">
    <property type="entry name" value="Sensor-like_sf"/>
</dbReference>
<keyword evidence="9 16" id="KW-0418">Kinase</keyword>
<dbReference type="Pfam" id="PF14689">
    <property type="entry name" value="SPOB_a"/>
    <property type="match status" value="1"/>
</dbReference>
<dbReference type="EC" id="2.7.13.3" evidence="3"/>
<dbReference type="PANTHER" id="PTHR43547">
    <property type="entry name" value="TWO-COMPONENT HISTIDINE KINASE"/>
    <property type="match status" value="1"/>
</dbReference>
<dbReference type="InterPro" id="IPR036890">
    <property type="entry name" value="HATPase_C_sf"/>
</dbReference>
<dbReference type="Pfam" id="PF02518">
    <property type="entry name" value="HATPase_c"/>
    <property type="match status" value="1"/>
</dbReference>
<dbReference type="RefSeq" id="WP_335959309.1">
    <property type="nucleotide sequence ID" value="NZ_JAXBLX010000005.1"/>
</dbReference>
<evidence type="ECO:0000256" key="14">
    <source>
        <dbReference type="SAM" id="Phobius"/>
    </source>
</evidence>
<evidence type="ECO:0000256" key="4">
    <source>
        <dbReference type="ARBA" id="ARBA00022475"/>
    </source>
</evidence>
<dbReference type="NCBIfam" id="NF008298">
    <property type="entry name" value="PRK11086.1"/>
    <property type="match status" value="1"/>
</dbReference>
<evidence type="ECO:0000256" key="6">
    <source>
        <dbReference type="ARBA" id="ARBA00022679"/>
    </source>
</evidence>
<comment type="catalytic activity">
    <reaction evidence="1">
        <text>ATP + protein L-histidine = ADP + protein N-phospho-L-histidine.</text>
        <dbReference type="EC" id="2.7.13.3"/>
    </reaction>
</comment>
<dbReference type="PRINTS" id="PR00344">
    <property type="entry name" value="BCTRLSENSOR"/>
</dbReference>
<keyword evidence="4" id="KW-1003">Cell membrane</keyword>
<dbReference type="Gene3D" id="1.10.287.130">
    <property type="match status" value="1"/>
</dbReference>
<gene>
    <name evidence="16" type="primary">dcuS</name>
    <name evidence="16" type="ORF">ACFFHM_02795</name>
</gene>
<evidence type="ECO:0000256" key="9">
    <source>
        <dbReference type="ARBA" id="ARBA00022777"/>
    </source>
</evidence>
<comment type="caution">
    <text evidence="16">The sequence shown here is derived from an EMBL/GenBank/DDBJ whole genome shotgun (WGS) entry which is preliminary data.</text>
</comment>
<keyword evidence="7 14" id="KW-0812">Transmembrane</keyword>
<evidence type="ECO:0000256" key="5">
    <source>
        <dbReference type="ARBA" id="ARBA00022553"/>
    </source>
</evidence>
<keyword evidence="10" id="KW-0067">ATP-binding</keyword>
<dbReference type="PANTHER" id="PTHR43547:SF10">
    <property type="entry name" value="SENSOR HISTIDINE KINASE DCUS"/>
    <property type="match status" value="1"/>
</dbReference>
<dbReference type="InterPro" id="IPR004358">
    <property type="entry name" value="Sig_transdc_His_kin-like_C"/>
</dbReference>
<evidence type="ECO:0000256" key="3">
    <source>
        <dbReference type="ARBA" id="ARBA00012438"/>
    </source>
</evidence>
<keyword evidence="12" id="KW-0902">Two-component regulatory system</keyword>
<evidence type="ECO:0000256" key="1">
    <source>
        <dbReference type="ARBA" id="ARBA00000085"/>
    </source>
</evidence>
<dbReference type="SMART" id="SM00387">
    <property type="entry name" value="HATPase_c"/>
    <property type="match status" value="1"/>
</dbReference>
<keyword evidence="13 14" id="KW-0472">Membrane</keyword>
<evidence type="ECO:0000256" key="10">
    <source>
        <dbReference type="ARBA" id="ARBA00022840"/>
    </source>
</evidence>
<evidence type="ECO:0000256" key="12">
    <source>
        <dbReference type="ARBA" id="ARBA00023012"/>
    </source>
</evidence>
<sequence>MNKRKKGLRLQTTIILLVCSVVLVVLIVTHLLIGIKLTETTRESEGEKAMTVARTVAHSPYIISAMKNERPKEEIQDYVEELRTLTFVDFIVVLDMNGIRQSHPDRSKIGEPFVGGDEIFALEGNEHISISQGTLGRSLRAFAPLYDETGNQLGAVAVGIAIESVAQATGKNRSILYIGMVVGLLIGILGATLLAKRIKRILFGLEPATIAQMLEEQNAMLESTREGILTVNQYGQITLANAQANQLFSKARVQTKVLGEPIEHYMPIVVQVLNSGEPTFDYEMDLNGVTIVINSTPLYVNQQLVGVVSTFRDKTEIKMLAEQLSGVKSYANALRAQTHEFMNKLHVIMGMVHLKAIEEIPPYIMNLTNSYQQEVGFVSQLIKDPVLAGFLLGKMSYARENGCNLLLVQETVLPKPQQAELTHEVIKIVGNLIDNSLQAIEKQHEKIVKVTLIYKEKEQTLEITVSDSGSGIDPRLQAKVFKKGFSTKGENRGLGLYLIKQSVTRLNGQISIDSKKEEGTTVIVCLPYPSKGDDID</sequence>
<dbReference type="InterPro" id="IPR003594">
    <property type="entry name" value="HATPase_dom"/>
</dbReference>
<dbReference type="Gene3D" id="3.30.450.20">
    <property type="entry name" value="PAS domain"/>
    <property type="match status" value="2"/>
</dbReference>
<dbReference type="SUPFAM" id="SSF103190">
    <property type="entry name" value="Sensory domain-like"/>
    <property type="match status" value="1"/>
</dbReference>
<keyword evidence="17" id="KW-1185">Reference proteome</keyword>
<dbReference type="GO" id="GO:0004673">
    <property type="term" value="F:protein histidine kinase activity"/>
    <property type="evidence" value="ECO:0007669"/>
    <property type="project" value="UniProtKB-EC"/>
</dbReference>
<keyword evidence="6 16" id="KW-0808">Transferase</keyword>
<dbReference type="InterPro" id="IPR039506">
    <property type="entry name" value="SPOB_a"/>
</dbReference>
<dbReference type="Proteomes" id="UP001589838">
    <property type="component" value="Unassembled WGS sequence"/>
</dbReference>
<dbReference type="Gene3D" id="3.30.565.10">
    <property type="entry name" value="Histidine kinase-like ATPase, C-terminal domain"/>
    <property type="match status" value="1"/>
</dbReference>
<reference evidence="16 17" key="1">
    <citation type="submission" date="2024-09" db="EMBL/GenBank/DDBJ databases">
        <authorList>
            <person name="Sun Q."/>
            <person name="Mori K."/>
        </authorList>
    </citation>
    <scope>NUCLEOTIDE SEQUENCE [LARGE SCALE GENOMIC DNA]</scope>
    <source>
        <strain evidence="16 17">NCAIM B.02610</strain>
    </source>
</reference>
<dbReference type="CDD" id="cd18773">
    <property type="entry name" value="PDC1_HK_sensor"/>
    <property type="match status" value="1"/>
</dbReference>
<dbReference type="PROSITE" id="PS50109">
    <property type="entry name" value="HIS_KIN"/>
    <property type="match status" value="1"/>
</dbReference>
<dbReference type="SUPFAM" id="SSF55874">
    <property type="entry name" value="ATPase domain of HSP90 chaperone/DNA topoisomerase II/histidine kinase"/>
    <property type="match status" value="1"/>
</dbReference>
<evidence type="ECO:0000313" key="16">
    <source>
        <dbReference type="EMBL" id="MFC0469494.1"/>
    </source>
</evidence>
<dbReference type="InterPro" id="IPR035965">
    <property type="entry name" value="PAS-like_dom_sf"/>
</dbReference>
<evidence type="ECO:0000256" key="13">
    <source>
        <dbReference type="ARBA" id="ARBA00023136"/>
    </source>
</evidence>
<evidence type="ECO:0000313" key="17">
    <source>
        <dbReference type="Proteomes" id="UP001589838"/>
    </source>
</evidence>
<dbReference type="EMBL" id="JBHLUX010000005">
    <property type="protein sequence ID" value="MFC0469494.1"/>
    <property type="molecule type" value="Genomic_DNA"/>
</dbReference>
<dbReference type="Pfam" id="PF00989">
    <property type="entry name" value="PAS"/>
    <property type="match status" value="1"/>
</dbReference>
<keyword evidence="8" id="KW-0547">Nucleotide-binding</keyword>
<keyword evidence="5" id="KW-0597">Phosphoprotein</keyword>